<name>A0AAP0RFJ0_LIQFO</name>
<dbReference type="InterPro" id="IPR001841">
    <property type="entry name" value="Znf_RING"/>
</dbReference>
<feature type="domain" description="RING-type" evidence="2">
    <location>
        <begin position="68"/>
        <end position="110"/>
    </location>
</feature>
<gene>
    <name evidence="3" type="ORF">L1049_006453</name>
</gene>
<evidence type="ECO:0000313" key="3">
    <source>
        <dbReference type="EMBL" id="KAK9276915.1"/>
    </source>
</evidence>
<dbReference type="AlphaFoldDB" id="A0AAP0RFJ0"/>
<keyword evidence="4" id="KW-1185">Reference proteome</keyword>
<dbReference type="PROSITE" id="PS50089">
    <property type="entry name" value="ZF_RING_2"/>
    <property type="match status" value="1"/>
</dbReference>
<accession>A0AAP0RFJ0</accession>
<evidence type="ECO:0000313" key="4">
    <source>
        <dbReference type="Proteomes" id="UP001415857"/>
    </source>
</evidence>
<keyword evidence="1" id="KW-0862">Zinc</keyword>
<evidence type="ECO:0000259" key="2">
    <source>
        <dbReference type="PROSITE" id="PS50089"/>
    </source>
</evidence>
<organism evidence="3 4">
    <name type="scientific">Liquidambar formosana</name>
    <name type="common">Formosan gum</name>
    <dbReference type="NCBI Taxonomy" id="63359"/>
    <lineage>
        <taxon>Eukaryota</taxon>
        <taxon>Viridiplantae</taxon>
        <taxon>Streptophyta</taxon>
        <taxon>Embryophyta</taxon>
        <taxon>Tracheophyta</taxon>
        <taxon>Spermatophyta</taxon>
        <taxon>Magnoliopsida</taxon>
        <taxon>eudicotyledons</taxon>
        <taxon>Gunneridae</taxon>
        <taxon>Pentapetalae</taxon>
        <taxon>Saxifragales</taxon>
        <taxon>Altingiaceae</taxon>
        <taxon>Liquidambar</taxon>
    </lineage>
</organism>
<proteinExistence type="predicted"/>
<sequence length="132" mass="15522">MCHNLIFPKFIRGSIMLSYAILAATHLKWAWNFLFRHPLLQKYELENGPQIGVIRYERTLGFEEAVECAVCLCKIEEGEEMRELRCDHLFHRDCLDRWLGHRHATCPLCRAFLAPRRRVGRGRRRRGGGDTI</sequence>
<evidence type="ECO:0000256" key="1">
    <source>
        <dbReference type="PROSITE-ProRule" id="PRU00175"/>
    </source>
</evidence>
<dbReference type="PANTHER" id="PTHR47662">
    <property type="entry name" value="RING-TYPE DOMAIN-CONTAINING PROTEIN"/>
    <property type="match status" value="1"/>
</dbReference>
<dbReference type="Gene3D" id="3.30.40.10">
    <property type="entry name" value="Zinc/RING finger domain, C3HC4 (zinc finger)"/>
    <property type="match status" value="1"/>
</dbReference>
<dbReference type="SMART" id="SM00184">
    <property type="entry name" value="RING"/>
    <property type="match status" value="1"/>
</dbReference>
<dbReference type="GO" id="GO:0008270">
    <property type="term" value="F:zinc ion binding"/>
    <property type="evidence" value="ECO:0007669"/>
    <property type="project" value="UniProtKB-KW"/>
</dbReference>
<keyword evidence="1" id="KW-0863">Zinc-finger</keyword>
<protein>
    <recommendedName>
        <fullName evidence="2">RING-type domain-containing protein</fullName>
    </recommendedName>
</protein>
<dbReference type="SUPFAM" id="SSF57850">
    <property type="entry name" value="RING/U-box"/>
    <property type="match status" value="1"/>
</dbReference>
<dbReference type="Proteomes" id="UP001415857">
    <property type="component" value="Unassembled WGS sequence"/>
</dbReference>
<dbReference type="EMBL" id="JBBPBK010000010">
    <property type="protein sequence ID" value="KAK9276915.1"/>
    <property type="molecule type" value="Genomic_DNA"/>
</dbReference>
<comment type="caution">
    <text evidence="3">The sequence shown here is derived from an EMBL/GenBank/DDBJ whole genome shotgun (WGS) entry which is preliminary data.</text>
</comment>
<dbReference type="Pfam" id="PF13639">
    <property type="entry name" value="zf-RING_2"/>
    <property type="match status" value="1"/>
</dbReference>
<dbReference type="CDD" id="cd16454">
    <property type="entry name" value="RING-H2_PA-TM-RING"/>
    <property type="match status" value="1"/>
</dbReference>
<reference evidence="3 4" key="1">
    <citation type="journal article" date="2024" name="Plant J.">
        <title>Genome sequences and population genomics reveal climatic adaptation and genomic divergence between two closely related sweetgum species.</title>
        <authorList>
            <person name="Xu W.Q."/>
            <person name="Ren C.Q."/>
            <person name="Zhang X.Y."/>
            <person name="Comes H.P."/>
            <person name="Liu X.H."/>
            <person name="Li Y.G."/>
            <person name="Kettle C.J."/>
            <person name="Jalonen R."/>
            <person name="Gaisberger H."/>
            <person name="Ma Y.Z."/>
            <person name="Qiu Y.X."/>
        </authorList>
    </citation>
    <scope>NUCLEOTIDE SEQUENCE [LARGE SCALE GENOMIC DNA]</scope>
    <source>
        <strain evidence="3">Hangzhou</strain>
    </source>
</reference>
<dbReference type="PANTHER" id="PTHR47662:SF1">
    <property type="entry name" value="RING-TYPE DOMAIN-CONTAINING PROTEIN"/>
    <property type="match status" value="1"/>
</dbReference>
<keyword evidence="1" id="KW-0479">Metal-binding</keyword>
<dbReference type="InterPro" id="IPR013083">
    <property type="entry name" value="Znf_RING/FYVE/PHD"/>
</dbReference>